<dbReference type="SMART" id="SM00471">
    <property type="entry name" value="HDc"/>
    <property type="match status" value="1"/>
</dbReference>
<dbReference type="SUPFAM" id="SSF109604">
    <property type="entry name" value="HD-domain/PDEase-like"/>
    <property type="match status" value="1"/>
</dbReference>
<dbReference type="Pfam" id="PF13023">
    <property type="entry name" value="HD_3"/>
    <property type="match status" value="1"/>
</dbReference>
<dbReference type="FunFam" id="1.10.3210.10:FF:000011">
    <property type="entry name" value="HD domain-containing protein 2"/>
    <property type="match status" value="1"/>
</dbReference>
<dbReference type="GO" id="GO:0005737">
    <property type="term" value="C:cytoplasm"/>
    <property type="evidence" value="ECO:0007669"/>
    <property type="project" value="TreeGrafter"/>
</dbReference>
<organism evidence="14 15">
    <name type="scientific">Pneumocystis wakefieldiae</name>
    <dbReference type="NCBI Taxonomy" id="38082"/>
    <lineage>
        <taxon>Eukaryota</taxon>
        <taxon>Fungi</taxon>
        <taxon>Dikarya</taxon>
        <taxon>Ascomycota</taxon>
        <taxon>Taphrinomycotina</taxon>
        <taxon>Pneumocystomycetes</taxon>
        <taxon>Pneumocystaceae</taxon>
        <taxon>Pneumocystis</taxon>
    </lineage>
</organism>
<keyword evidence="12" id="KW-0170">Cobalt</keyword>
<evidence type="ECO:0000256" key="4">
    <source>
        <dbReference type="ARBA" id="ARBA00001946"/>
    </source>
</evidence>
<comment type="catalytic activity">
    <reaction evidence="1">
        <text>a 2'-deoxyribonucleoside 5'-phosphate + H2O = a 2'-deoxyribonucleoside + phosphate</text>
        <dbReference type="Rhea" id="RHEA:36167"/>
        <dbReference type="ChEBI" id="CHEBI:15377"/>
        <dbReference type="ChEBI" id="CHEBI:18274"/>
        <dbReference type="ChEBI" id="CHEBI:43474"/>
        <dbReference type="ChEBI" id="CHEBI:65317"/>
        <dbReference type="EC" id="3.1.3.89"/>
    </reaction>
</comment>
<evidence type="ECO:0000313" key="14">
    <source>
        <dbReference type="EMBL" id="QSL66153.1"/>
    </source>
</evidence>
<evidence type="ECO:0000256" key="2">
    <source>
        <dbReference type="ARBA" id="ARBA00001936"/>
    </source>
</evidence>
<comment type="cofactor">
    <cofactor evidence="3">
        <name>Co(2+)</name>
        <dbReference type="ChEBI" id="CHEBI:48828"/>
    </cofactor>
</comment>
<dbReference type="GO" id="GO:0046872">
    <property type="term" value="F:metal ion binding"/>
    <property type="evidence" value="ECO:0007669"/>
    <property type="project" value="UniProtKB-KW"/>
</dbReference>
<dbReference type="GO" id="GO:0002953">
    <property type="term" value="F:5'-deoxynucleotidase activity"/>
    <property type="evidence" value="ECO:0007669"/>
    <property type="project" value="UniProtKB-EC"/>
</dbReference>
<sequence>MDSVQKLLHIKEASILPFLHIIENLKTTPRKGWVNFNIDNPESIASHMYRMSIISMLCTEPSINRDRCIKMALVHDMAESIVGDITPFDKISPEEKHQLELDAMITLTSKILPETSSQAAKEMIDLFLEYEEGKTPEALFVKDIDKFELLVQMVEYEKRTGKNLQQFLCVVPKIRNSLILQWVNDVLKEREEFWASINQ</sequence>
<keyword evidence="9" id="KW-0479">Metal-binding</keyword>
<dbReference type="EC" id="3.1.3.89" evidence="8"/>
<evidence type="ECO:0000256" key="5">
    <source>
        <dbReference type="ARBA" id="ARBA00004074"/>
    </source>
</evidence>
<comment type="subunit">
    <text evidence="7">Homodimer.</text>
</comment>
<name>A0A899G011_9ASCO</name>
<dbReference type="OrthoDB" id="10254258at2759"/>
<dbReference type="InterPro" id="IPR003607">
    <property type="entry name" value="HD/PDEase_dom"/>
</dbReference>
<comment type="function">
    <text evidence="5">Catalyzes the dephosphorylation of the nucleoside 5'-monophosphates deoxyadenosine monophosphate (dAMP), deoxycytidine monophosphate (dCMP), deoxyguanosine monophosphate (dGMP) and deoxythymidine monophosphate (dTMP).</text>
</comment>
<proteinExistence type="inferred from homology"/>
<protein>
    <recommendedName>
        <fullName evidence="8">5'-deoxynucleotidase</fullName>
        <ecNumber evidence="8">3.1.3.89</ecNumber>
    </recommendedName>
</protein>
<evidence type="ECO:0000256" key="8">
    <source>
        <dbReference type="ARBA" id="ARBA00012964"/>
    </source>
</evidence>
<dbReference type="GO" id="GO:0009159">
    <property type="term" value="P:deoxyribonucleoside monophosphate catabolic process"/>
    <property type="evidence" value="ECO:0007669"/>
    <property type="project" value="UniProtKB-ARBA"/>
</dbReference>
<gene>
    <name evidence="14" type="ORF">MERGE_000528</name>
</gene>
<evidence type="ECO:0000256" key="7">
    <source>
        <dbReference type="ARBA" id="ARBA00011738"/>
    </source>
</evidence>
<accession>A0A899G011</accession>
<dbReference type="Proteomes" id="UP000663699">
    <property type="component" value="Chromosome 10"/>
</dbReference>
<dbReference type="PANTHER" id="PTHR11845">
    <property type="entry name" value="5'-DEOXYNUCLEOTIDASE HDDC2"/>
    <property type="match status" value="1"/>
</dbReference>
<evidence type="ECO:0000256" key="1">
    <source>
        <dbReference type="ARBA" id="ARBA00001638"/>
    </source>
</evidence>
<keyword evidence="10" id="KW-0378">Hydrolase</keyword>
<comment type="cofactor">
    <cofactor evidence="2">
        <name>Mn(2+)</name>
        <dbReference type="ChEBI" id="CHEBI:29035"/>
    </cofactor>
</comment>
<keyword evidence="15" id="KW-1185">Reference proteome</keyword>
<keyword evidence="11" id="KW-0460">Magnesium</keyword>
<dbReference type="InterPro" id="IPR006674">
    <property type="entry name" value="HD_domain"/>
</dbReference>
<evidence type="ECO:0000256" key="10">
    <source>
        <dbReference type="ARBA" id="ARBA00022801"/>
    </source>
</evidence>
<dbReference type="AlphaFoldDB" id="A0A899G011"/>
<evidence type="ECO:0000313" key="15">
    <source>
        <dbReference type="Proteomes" id="UP000663699"/>
    </source>
</evidence>
<evidence type="ECO:0000256" key="3">
    <source>
        <dbReference type="ARBA" id="ARBA00001941"/>
    </source>
</evidence>
<evidence type="ECO:0000256" key="11">
    <source>
        <dbReference type="ARBA" id="ARBA00022842"/>
    </source>
</evidence>
<evidence type="ECO:0000256" key="9">
    <source>
        <dbReference type="ARBA" id="ARBA00022723"/>
    </source>
</evidence>
<evidence type="ECO:0000256" key="12">
    <source>
        <dbReference type="ARBA" id="ARBA00023285"/>
    </source>
</evidence>
<comment type="similarity">
    <text evidence="6">Belongs to the HDDC2 family.</text>
</comment>
<evidence type="ECO:0000256" key="6">
    <source>
        <dbReference type="ARBA" id="ARBA00009999"/>
    </source>
</evidence>
<dbReference type="InterPro" id="IPR039356">
    <property type="entry name" value="YfbR/HDDC2"/>
</dbReference>
<dbReference type="Gene3D" id="1.10.3210.10">
    <property type="entry name" value="Hypothetical protein af1432"/>
    <property type="match status" value="1"/>
</dbReference>
<feature type="domain" description="HD/PDEase" evidence="13">
    <location>
        <begin position="40"/>
        <end position="159"/>
    </location>
</feature>
<dbReference type="PANTHER" id="PTHR11845:SF13">
    <property type="entry name" value="5'-DEOXYNUCLEOTIDASE HDDC2"/>
    <property type="match status" value="1"/>
</dbReference>
<evidence type="ECO:0000259" key="13">
    <source>
        <dbReference type="SMART" id="SM00471"/>
    </source>
</evidence>
<dbReference type="EMBL" id="CP054541">
    <property type="protein sequence ID" value="QSL66153.1"/>
    <property type="molecule type" value="Genomic_DNA"/>
</dbReference>
<reference evidence="14" key="1">
    <citation type="submission" date="2020-06" db="EMBL/GenBank/DDBJ databases">
        <title>Genomes of multiple members of Pneumocystis genus reveal paths to human pathogen Pneumocystis jirovecii.</title>
        <authorList>
            <person name="Cisse O.H."/>
            <person name="Ma L."/>
            <person name="Dekker J."/>
            <person name="Khil P."/>
            <person name="Jo J."/>
            <person name="Brenchley J."/>
            <person name="Blair R."/>
            <person name="Pahar B."/>
            <person name="Chabe M."/>
            <person name="Van Rompay K.A."/>
            <person name="Keesler R."/>
            <person name="Sukura A."/>
            <person name="Hirsch V."/>
            <person name="Kutty G."/>
            <person name="Liu Y."/>
            <person name="Peng L."/>
            <person name="Chen J."/>
            <person name="Song J."/>
            <person name="Weissenbacher-Lang C."/>
            <person name="Xu J."/>
            <person name="Upham N.S."/>
            <person name="Stajich J.E."/>
            <person name="Cuomo C.A."/>
            <person name="Cushion M.T."/>
            <person name="Kovacs J.A."/>
        </authorList>
    </citation>
    <scope>NUCLEOTIDE SEQUENCE</scope>
    <source>
        <strain evidence="14">2A</strain>
    </source>
</reference>
<comment type="cofactor">
    <cofactor evidence="4">
        <name>Mg(2+)</name>
        <dbReference type="ChEBI" id="CHEBI:18420"/>
    </cofactor>
</comment>